<evidence type="ECO:0000313" key="2">
    <source>
        <dbReference type="Proteomes" id="UP001379533"/>
    </source>
</evidence>
<dbReference type="EMBL" id="CP089982">
    <property type="protein sequence ID" value="WXA99356.1"/>
    <property type="molecule type" value="Genomic_DNA"/>
</dbReference>
<sequence length="156" mass="17648">MKIGSRAGSPHSLRSATVAFPVDGRSCQGFGKHSSELGEHGRRQRFRTRFAFTDVYFSGTAYIKFQKDVLTPLAELHPECEFQGFWMREEVGFEVSARLEGYPTLRLPRKTTSSNVNNKFFTVTFAIGDDPERILEATVGEPIYVFDENGIIQTCR</sequence>
<protein>
    <submittedName>
        <fullName evidence="1">Uncharacterized protein</fullName>
    </submittedName>
</protein>
<dbReference type="RefSeq" id="WP_394849991.1">
    <property type="nucleotide sequence ID" value="NZ_CP089982.1"/>
</dbReference>
<accession>A0ABZ2KLE2</accession>
<keyword evidence="2" id="KW-1185">Reference proteome</keyword>
<organism evidence="1 2">
    <name type="scientific">Pendulispora brunnea</name>
    <dbReference type="NCBI Taxonomy" id="2905690"/>
    <lineage>
        <taxon>Bacteria</taxon>
        <taxon>Pseudomonadati</taxon>
        <taxon>Myxococcota</taxon>
        <taxon>Myxococcia</taxon>
        <taxon>Myxococcales</taxon>
        <taxon>Sorangiineae</taxon>
        <taxon>Pendulisporaceae</taxon>
        <taxon>Pendulispora</taxon>
    </lineage>
</organism>
<reference evidence="1 2" key="1">
    <citation type="submission" date="2021-12" db="EMBL/GenBank/DDBJ databases">
        <title>Discovery of the Pendulisporaceae a myxobacterial family with distinct sporulation behavior and unique specialized metabolism.</title>
        <authorList>
            <person name="Garcia R."/>
            <person name="Popoff A."/>
            <person name="Bader C.D."/>
            <person name="Loehr J."/>
            <person name="Walesch S."/>
            <person name="Walt C."/>
            <person name="Boldt J."/>
            <person name="Bunk B."/>
            <person name="Haeckl F.J.F.P.J."/>
            <person name="Gunesch A.P."/>
            <person name="Birkelbach J."/>
            <person name="Nuebel U."/>
            <person name="Pietschmann T."/>
            <person name="Bach T."/>
            <person name="Mueller R."/>
        </authorList>
    </citation>
    <scope>NUCLEOTIDE SEQUENCE [LARGE SCALE GENOMIC DNA]</scope>
    <source>
        <strain evidence="1 2">MSr12523</strain>
    </source>
</reference>
<proteinExistence type="predicted"/>
<dbReference type="Proteomes" id="UP001379533">
    <property type="component" value="Chromosome"/>
</dbReference>
<name>A0ABZ2KLE2_9BACT</name>
<gene>
    <name evidence="1" type="ORF">LZC95_21355</name>
</gene>
<evidence type="ECO:0000313" key="1">
    <source>
        <dbReference type="EMBL" id="WXA99356.1"/>
    </source>
</evidence>